<keyword evidence="4" id="KW-0804">Transcription</keyword>
<protein>
    <submittedName>
        <fullName evidence="8">Ethylene-responsive transcription factor RAP2-12-like isoform X2</fullName>
    </submittedName>
</protein>
<dbReference type="FunFam" id="3.30.730.10:FF:000001">
    <property type="entry name" value="Ethylene-responsive transcription factor 2"/>
    <property type="match status" value="1"/>
</dbReference>
<dbReference type="InterPro" id="IPR044808">
    <property type="entry name" value="ERF_plant"/>
</dbReference>
<feature type="region of interest" description="Disordered" evidence="6">
    <location>
        <begin position="1"/>
        <end position="21"/>
    </location>
</feature>
<dbReference type="PROSITE" id="PS51032">
    <property type="entry name" value="AP2_ERF"/>
    <property type="match status" value="1"/>
</dbReference>
<comment type="subcellular location">
    <subcellularLocation>
        <location evidence="1">Nucleus</location>
    </subcellularLocation>
</comment>
<comment type="caution">
    <text evidence="8">The sequence shown here is derived from an EMBL/GenBank/DDBJ whole genome shotgun (WGS) entry which is preliminary data.</text>
</comment>
<dbReference type="SUPFAM" id="SSF54171">
    <property type="entry name" value="DNA-binding domain"/>
    <property type="match status" value="1"/>
</dbReference>
<organism evidence="8 9">
    <name type="scientific">Haematococcus lacustris</name>
    <name type="common">Green alga</name>
    <name type="synonym">Haematococcus pluvialis</name>
    <dbReference type="NCBI Taxonomy" id="44745"/>
    <lineage>
        <taxon>Eukaryota</taxon>
        <taxon>Viridiplantae</taxon>
        <taxon>Chlorophyta</taxon>
        <taxon>core chlorophytes</taxon>
        <taxon>Chlorophyceae</taxon>
        <taxon>CS clade</taxon>
        <taxon>Chlamydomonadales</taxon>
        <taxon>Haematococcaceae</taxon>
        <taxon>Haematococcus</taxon>
    </lineage>
</organism>
<evidence type="ECO:0000256" key="2">
    <source>
        <dbReference type="ARBA" id="ARBA00023015"/>
    </source>
</evidence>
<evidence type="ECO:0000256" key="4">
    <source>
        <dbReference type="ARBA" id="ARBA00023163"/>
    </source>
</evidence>
<dbReference type="GO" id="GO:0003677">
    <property type="term" value="F:DNA binding"/>
    <property type="evidence" value="ECO:0007669"/>
    <property type="project" value="UniProtKB-KW"/>
</dbReference>
<dbReference type="Pfam" id="PF00847">
    <property type="entry name" value="AP2"/>
    <property type="match status" value="1"/>
</dbReference>
<dbReference type="InterPro" id="IPR036955">
    <property type="entry name" value="AP2/ERF_dom_sf"/>
</dbReference>
<evidence type="ECO:0000256" key="6">
    <source>
        <dbReference type="SAM" id="MobiDB-lite"/>
    </source>
</evidence>
<evidence type="ECO:0000313" key="9">
    <source>
        <dbReference type="Proteomes" id="UP000485058"/>
    </source>
</evidence>
<dbReference type="AlphaFoldDB" id="A0A699ZG86"/>
<feature type="domain" description="AP2/ERF" evidence="7">
    <location>
        <begin position="152"/>
        <end position="209"/>
    </location>
</feature>
<dbReference type="SMART" id="SM00380">
    <property type="entry name" value="AP2"/>
    <property type="match status" value="1"/>
</dbReference>
<feature type="region of interest" description="Disordered" evidence="6">
    <location>
        <begin position="95"/>
        <end position="124"/>
    </location>
</feature>
<keyword evidence="3" id="KW-0238">DNA-binding</keyword>
<sequence length="401" mass="41723">MGSSNTAAGLPAVVSSRPAPPPILAPRHTAALLQPHRFAAMLAPPLMQPLMLQPPPLPPLPLSPVSCLPRQPAAPYQRSAAAAAAANLAATAAAEASSASEAEEEDAEEEKSSPRKRSKSKKPVEDAFVLPSAQACTRNLQQQPVNLSLAKTYRGVRQRPWGKWAAEIRDPTVGARRWLGTFDTAEEAARAYDTAARQIRGPAARCNFPLPEEMDQQVEVPPRAEGPSTRRSKAEQHNSSHNVHGLTAMNMATLGLSSVGPLGGLGALPQGPAIASAVLSGLPPLDSQGVMFPNLDLPEEKGPAEAVGLHSSLQRPGDEPSLAGMGNLEEPLITSPAGHMGAAELHGMMPLQDAMVLPAVSLTSSSPTVSGRQAPGTLSAALAVPPALLSMLFLCAMPAFV</sequence>
<dbReference type="Gene3D" id="3.30.730.10">
    <property type="entry name" value="AP2/ERF domain"/>
    <property type="match status" value="1"/>
</dbReference>
<accession>A0A699ZG86</accession>
<dbReference type="InterPro" id="IPR001471">
    <property type="entry name" value="AP2/ERF_dom"/>
</dbReference>
<dbReference type="Proteomes" id="UP000485058">
    <property type="component" value="Unassembled WGS sequence"/>
</dbReference>
<dbReference type="PANTHER" id="PTHR31190:SF374">
    <property type="entry name" value="AP2_ERF DOMAIN-CONTAINING PROTEIN"/>
    <property type="match status" value="1"/>
</dbReference>
<evidence type="ECO:0000313" key="8">
    <source>
        <dbReference type="EMBL" id="GFH20945.1"/>
    </source>
</evidence>
<keyword evidence="2" id="KW-0805">Transcription regulation</keyword>
<gene>
    <name evidence="8" type="ORF">HaLaN_18154</name>
</gene>
<proteinExistence type="predicted"/>
<keyword evidence="5" id="KW-0539">Nucleus</keyword>
<reference evidence="8 9" key="1">
    <citation type="submission" date="2020-02" db="EMBL/GenBank/DDBJ databases">
        <title>Draft genome sequence of Haematococcus lacustris strain NIES-144.</title>
        <authorList>
            <person name="Morimoto D."/>
            <person name="Nakagawa S."/>
            <person name="Yoshida T."/>
            <person name="Sawayama S."/>
        </authorList>
    </citation>
    <scope>NUCLEOTIDE SEQUENCE [LARGE SCALE GENOMIC DNA]</scope>
    <source>
        <strain evidence="8 9">NIES-144</strain>
    </source>
</reference>
<evidence type="ECO:0000256" key="1">
    <source>
        <dbReference type="ARBA" id="ARBA00004123"/>
    </source>
</evidence>
<feature type="region of interest" description="Disordered" evidence="6">
    <location>
        <begin position="206"/>
        <end position="241"/>
    </location>
</feature>
<dbReference type="InterPro" id="IPR016177">
    <property type="entry name" value="DNA-bd_dom_sf"/>
</dbReference>
<dbReference type="CDD" id="cd00018">
    <property type="entry name" value="AP2"/>
    <property type="match status" value="1"/>
</dbReference>
<dbReference type="GO" id="GO:0005634">
    <property type="term" value="C:nucleus"/>
    <property type="evidence" value="ECO:0007669"/>
    <property type="project" value="UniProtKB-SubCell"/>
</dbReference>
<evidence type="ECO:0000256" key="5">
    <source>
        <dbReference type="ARBA" id="ARBA00023242"/>
    </source>
</evidence>
<evidence type="ECO:0000259" key="7">
    <source>
        <dbReference type="PROSITE" id="PS51032"/>
    </source>
</evidence>
<dbReference type="PRINTS" id="PR00367">
    <property type="entry name" value="ETHRSPELEMNT"/>
</dbReference>
<dbReference type="GO" id="GO:0009873">
    <property type="term" value="P:ethylene-activated signaling pathway"/>
    <property type="evidence" value="ECO:0007669"/>
    <property type="project" value="InterPro"/>
</dbReference>
<dbReference type="GO" id="GO:0003700">
    <property type="term" value="F:DNA-binding transcription factor activity"/>
    <property type="evidence" value="ECO:0007669"/>
    <property type="project" value="InterPro"/>
</dbReference>
<dbReference type="EMBL" id="BLLF01001731">
    <property type="protein sequence ID" value="GFH20945.1"/>
    <property type="molecule type" value="Genomic_DNA"/>
</dbReference>
<keyword evidence="9" id="KW-1185">Reference proteome</keyword>
<dbReference type="PANTHER" id="PTHR31190">
    <property type="entry name" value="DNA-BINDING DOMAIN"/>
    <property type="match status" value="1"/>
</dbReference>
<name>A0A699ZG86_HAELA</name>
<evidence type="ECO:0000256" key="3">
    <source>
        <dbReference type="ARBA" id="ARBA00023125"/>
    </source>
</evidence>